<dbReference type="GO" id="GO:0007165">
    <property type="term" value="P:signal transduction"/>
    <property type="evidence" value="ECO:0007669"/>
    <property type="project" value="UniProtKB-KW"/>
</dbReference>
<evidence type="ECO:0000256" key="4">
    <source>
        <dbReference type="ARBA" id="ARBA00022692"/>
    </source>
</evidence>
<dbReference type="InterPro" id="IPR004089">
    <property type="entry name" value="MCPsignal_dom"/>
</dbReference>
<evidence type="ECO:0000256" key="3">
    <source>
        <dbReference type="ARBA" id="ARBA00022500"/>
    </source>
</evidence>
<dbReference type="CDD" id="cd12912">
    <property type="entry name" value="PDC2_MCP_like"/>
    <property type="match status" value="1"/>
</dbReference>
<dbReference type="SUPFAM" id="SSF58104">
    <property type="entry name" value="Methyl-accepting chemotaxis protein (MCP) signaling domain"/>
    <property type="match status" value="1"/>
</dbReference>
<comment type="subcellular location">
    <subcellularLocation>
        <location evidence="1">Cell membrane</location>
        <topology evidence="1">Multi-pass membrane protein</topology>
    </subcellularLocation>
</comment>
<accession>A0A845LE42</accession>
<feature type="transmembrane region" description="Helical" evidence="9">
    <location>
        <begin position="289"/>
        <end position="309"/>
    </location>
</feature>
<keyword evidence="3" id="KW-0145">Chemotaxis</keyword>
<sequence length="673" mass="72627">MATMVTLIILTSTMLGLLAYNRSADIMLAQIKRSINQIGLTVAENIVREGEGWKKRSEMVALKQTVSDLLLQNALPGSAEKARSLIMSETEELKRVIQAAPELEHIFIVDATGRIVVDTDPRLIGVNISERDYFRRAMSTGQTVISETLTSKSTESQIIVYQAPVKSGEGKPIGAVGFAVFADKLTSDLSKLRFIDADSSYGFLVDKKGNLITHPDKRMLGKQVPVQEISDLVQRKGAVQELTPGYLEYSFEGAQKLAAYVLIPELDWTLVLTGSVDDMEKPVEEMGRFILLLSLVMTALSAGVVWLLANRFLAPVITVTKLIDQTAAFDFREDQKGYDHLTGAKDETGAMARAMLTMRKTIGAMTAQISESTEAIRQNARSVQENIGQVVDQAGRASAATEELSAGMEQSAASTEEITASVGEMEKAAHYVAVKASEGADLSLEINGRAEDLRNSAQHSYDQAQVVYEDVKGLVEQAIAESQAVNQINQLAAAILQITEQTNLLSLNAAIEAARAGDAGRGFAVVAEEIRKLADQSSRAAADIQATVGAVNGAVANLSGSSGKMLRFFDEQVLADYGQLIAVGSQYRDDAVLVKAIMDEFSATAQELNASVTEIAKAIQEVTQAVDEGAKGAEEIAEQSAAIAQTVQAMMERTDDNVRSVERLNRLIEGIRL</sequence>
<evidence type="ECO:0000256" key="7">
    <source>
        <dbReference type="ARBA" id="ARBA00023224"/>
    </source>
</evidence>
<dbReference type="OrthoDB" id="5449717at2"/>
<dbReference type="AlphaFoldDB" id="A0A845LE42"/>
<keyword evidence="4 9" id="KW-0812">Transmembrane</keyword>
<keyword evidence="2" id="KW-1003">Cell membrane</keyword>
<dbReference type="PANTHER" id="PTHR32089">
    <property type="entry name" value="METHYL-ACCEPTING CHEMOTAXIS PROTEIN MCPB"/>
    <property type="match status" value="1"/>
</dbReference>
<name>A0A845LE42_HELGE</name>
<dbReference type="PANTHER" id="PTHR32089:SF112">
    <property type="entry name" value="LYSOZYME-LIKE PROTEIN-RELATED"/>
    <property type="match status" value="1"/>
</dbReference>
<dbReference type="Gene3D" id="6.10.340.10">
    <property type="match status" value="1"/>
</dbReference>
<dbReference type="Pfam" id="PF00015">
    <property type="entry name" value="MCPsignal"/>
    <property type="match status" value="1"/>
</dbReference>
<dbReference type="GO" id="GO:0006935">
    <property type="term" value="P:chemotaxis"/>
    <property type="evidence" value="ECO:0007669"/>
    <property type="project" value="UniProtKB-KW"/>
</dbReference>
<keyword evidence="12" id="KW-1185">Reference proteome</keyword>
<dbReference type="InterPro" id="IPR029151">
    <property type="entry name" value="Sensor-like_sf"/>
</dbReference>
<dbReference type="SMART" id="SM00283">
    <property type="entry name" value="MA"/>
    <property type="match status" value="1"/>
</dbReference>
<dbReference type="Proteomes" id="UP000471031">
    <property type="component" value="Unassembled WGS sequence"/>
</dbReference>
<evidence type="ECO:0000259" key="10">
    <source>
        <dbReference type="PROSITE" id="PS50111"/>
    </source>
</evidence>
<dbReference type="InterPro" id="IPR033479">
    <property type="entry name" value="dCache_1"/>
</dbReference>
<proteinExistence type="predicted"/>
<dbReference type="RefSeq" id="WP_161260411.1">
    <property type="nucleotide sequence ID" value="NZ_JAFBDC010000002.1"/>
</dbReference>
<comment type="caution">
    <text evidence="11">The sequence shown here is derived from an EMBL/GenBank/DDBJ whole genome shotgun (WGS) entry which is preliminary data.</text>
</comment>
<evidence type="ECO:0000256" key="8">
    <source>
        <dbReference type="PROSITE-ProRule" id="PRU00284"/>
    </source>
</evidence>
<evidence type="ECO:0000256" key="1">
    <source>
        <dbReference type="ARBA" id="ARBA00004651"/>
    </source>
</evidence>
<evidence type="ECO:0000313" key="12">
    <source>
        <dbReference type="Proteomes" id="UP000471031"/>
    </source>
</evidence>
<keyword evidence="6 9" id="KW-0472">Membrane</keyword>
<keyword evidence="5 9" id="KW-1133">Transmembrane helix</keyword>
<dbReference type="SUPFAM" id="SSF103190">
    <property type="entry name" value="Sensory domain-like"/>
    <property type="match status" value="1"/>
</dbReference>
<dbReference type="GO" id="GO:0005886">
    <property type="term" value="C:plasma membrane"/>
    <property type="evidence" value="ECO:0007669"/>
    <property type="project" value="UniProtKB-SubCell"/>
</dbReference>
<evidence type="ECO:0000256" key="5">
    <source>
        <dbReference type="ARBA" id="ARBA00022989"/>
    </source>
</evidence>
<evidence type="ECO:0000313" key="11">
    <source>
        <dbReference type="EMBL" id="MZP41813.1"/>
    </source>
</evidence>
<evidence type="ECO:0000256" key="6">
    <source>
        <dbReference type="ARBA" id="ARBA00023136"/>
    </source>
</evidence>
<dbReference type="Gene3D" id="1.10.287.950">
    <property type="entry name" value="Methyl-accepting chemotaxis protein"/>
    <property type="match status" value="2"/>
</dbReference>
<organism evidence="11 12">
    <name type="scientific">Heliomicrobium gestii</name>
    <name type="common">Heliobacterium gestii</name>
    <dbReference type="NCBI Taxonomy" id="2699"/>
    <lineage>
        <taxon>Bacteria</taxon>
        <taxon>Bacillati</taxon>
        <taxon>Bacillota</taxon>
        <taxon>Clostridia</taxon>
        <taxon>Eubacteriales</taxon>
        <taxon>Heliobacteriaceae</taxon>
        <taxon>Heliomicrobium</taxon>
    </lineage>
</organism>
<evidence type="ECO:0000256" key="9">
    <source>
        <dbReference type="SAM" id="Phobius"/>
    </source>
</evidence>
<evidence type="ECO:0000256" key="2">
    <source>
        <dbReference type="ARBA" id="ARBA00022475"/>
    </source>
</evidence>
<reference evidence="11 12" key="1">
    <citation type="submission" date="2020-01" db="EMBL/GenBank/DDBJ databases">
        <title>Whole genome sequence of Heliobacterium gestii DSM 11169.</title>
        <authorList>
            <person name="Kyndt J.A."/>
            <person name="Meyer T.E."/>
        </authorList>
    </citation>
    <scope>NUCLEOTIDE SEQUENCE [LARGE SCALE GENOMIC DNA]</scope>
    <source>
        <strain evidence="11 12">DSM 11169</strain>
    </source>
</reference>
<keyword evidence="7 8" id="KW-0807">Transducer</keyword>
<dbReference type="Gene3D" id="3.30.450.20">
    <property type="entry name" value="PAS domain"/>
    <property type="match status" value="1"/>
</dbReference>
<dbReference type="PROSITE" id="PS50111">
    <property type="entry name" value="CHEMOTAXIS_TRANSDUC_2"/>
    <property type="match status" value="1"/>
</dbReference>
<dbReference type="Pfam" id="PF02743">
    <property type="entry name" value="dCache_1"/>
    <property type="match status" value="1"/>
</dbReference>
<gene>
    <name evidence="11" type="ORF">GTO89_02050</name>
</gene>
<dbReference type="CDD" id="cd12914">
    <property type="entry name" value="PDC1_DGC_like"/>
    <property type="match status" value="1"/>
</dbReference>
<feature type="domain" description="Methyl-accepting transducer" evidence="10">
    <location>
        <begin position="386"/>
        <end position="644"/>
    </location>
</feature>
<dbReference type="EMBL" id="WXEX01000002">
    <property type="protein sequence ID" value="MZP41813.1"/>
    <property type="molecule type" value="Genomic_DNA"/>
</dbReference>
<protein>
    <recommendedName>
        <fullName evidence="10">Methyl-accepting transducer domain-containing protein</fullName>
    </recommendedName>
</protein>